<dbReference type="EMBL" id="CP111017">
    <property type="protein sequence ID" value="WAR08595.1"/>
    <property type="molecule type" value="Genomic_DNA"/>
</dbReference>
<evidence type="ECO:0000313" key="1">
    <source>
        <dbReference type="EMBL" id="WAR08595.1"/>
    </source>
</evidence>
<organism evidence="1 2">
    <name type="scientific">Mya arenaria</name>
    <name type="common">Soft-shell clam</name>
    <dbReference type="NCBI Taxonomy" id="6604"/>
    <lineage>
        <taxon>Eukaryota</taxon>
        <taxon>Metazoa</taxon>
        <taxon>Spiralia</taxon>
        <taxon>Lophotrochozoa</taxon>
        <taxon>Mollusca</taxon>
        <taxon>Bivalvia</taxon>
        <taxon>Autobranchia</taxon>
        <taxon>Heteroconchia</taxon>
        <taxon>Euheterodonta</taxon>
        <taxon>Imparidentia</taxon>
        <taxon>Neoheterodontei</taxon>
        <taxon>Myida</taxon>
        <taxon>Myoidea</taxon>
        <taxon>Myidae</taxon>
        <taxon>Mya</taxon>
    </lineage>
</organism>
<dbReference type="Proteomes" id="UP001164746">
    <property type="component" value="Chromosome 6"/>
</dbReference>
<protein>
    <submittedName>
        <fullName evidence="1">Uncharacterized protein</fullName>
    </submittedName>
</protein>
<accession>A0ABY7EFE9</accession>
<evidence type="ECO:0000313" key="2">
    <source>
        <dbReference type="Proteomes" id="UP001164746"/>
    </source>
</evidence>
<sequence length="235" mass="26284">MSLTFTSTQDILVKSPSDTKICLLKDVLLLSDDRLLLSDSSNGTMKIVDLKTSSLTSEVNVPGVPWGMCHIPEDMVALSVTHSIQFLETRGKLILRKNIKSGEVQEIDMEGKVLKVLKTFLKASRDNASLIERTAGVQFQYPIILAKVSKNPELIAPTGITAVDNRLIICGWESNNILPSGQTSQIMDNKQWIVSPRCVCYSQKQKKVYLTVCTGWNTETYAKVYDSTRMFDKIY</sequence>
<keyword evidence="2" id="KW-1185">Reference proteome</keyword>
<reference evidence="1" key="1">
    <citation type="submission" date="2022-11" db="EMBL/GenBank/DDBJ databases">
        <title>Centuries of genome instability and evolution in soft-shell clam transmissible cancer (bioRxiv).</title>
        <authorList>
            <person name="Hart S.F.M."/>
            <person name="Yonemitsu M.A."/>
            <person name="Giersch R.M."/>
            <person name="Beal B.F."/>
            <person name="Arriagada G."/>
            <person name="Davis B.W."/>
            <person name="Ostrander E.A."/>
            <person name="Goff S.P."/>
            <person name="Metzger M.J."/>
        </authorList>
    </citation>
    <scope>NUCLEOTIDE SEQUENCE</scope>
    <source>
        <strain evidence="1">MELC-2E11</strain>
        <tissue evidence="1">Siphon/mantle</tissue>
    </source>
</reference>
<dbReference type="InterPro" id="IPR011044">
    <property type="entry name" value="Quino_amine_DH_bsu"/>
</dbReference>
<dbReference type="SUPFAM" id="SSF50969">
    <property type="entry name" value="YVTN repeat-like/Quinoprotein amine dehydrogenase"/>
    <property type="match status" value="1"/>
</dbReference>
<name>A0ABY7EFE9_MYAAR</name>
<gene>
    <name evidence="1" type="ORF">MAR_018553</name>
</gene>
<proteinExistence type="predicted"/>